<comment type="caution">
    <text evidence="1">The sequence shown here is derived from an EMBL/GenBank/DDBJ whole genome shotgun (WGS) entry which is preliminary data.</text>
</comment>
<name>A0A9P8QAX9_WICPI</name>
<dbReference type="Proteomes" id="UP000774326">
    <property type="component" value="Unassembled WGS sequence"/>
</dbReference>
<gene>
    <name evidence="1" type="ORF">WICPIJ_001812</name>
</gene>
<evidence type="ECO:0000313" key="1">
    <source>
        <dbReference type="EMBL" id="KAH3687217.1"/>
    </source>
</evidence>
<organism evidence="1 2">
    <name type="scientific">Wickerhamomyces pijperi</name>
    <name type="common">Yeast</name>
    <name type="synonym">Pichia pijperi</name>
    <dbReference type="NCBI Taxonomy" id="599730"/>
    <lineage>
        <taxon>Eukaryota</taxon>
        <taxon>Fungi</taxon>
        <taxon>Dikarya</taxon>
        <taxon>Ascomycota</taxon>
        <taxon>Saccharomycotina</taxon>
        <taxon>Saccharomycetes</taxon>
        <taxon>Phaffomycetales</taxon>
        <taxon>Wickerhamomycetaceae</taxon>
        <taxon>Wickerhamomyces</taxon>
    </lineage>
</organism>
<proteinExistence type="predicted"/>
<reference evidence="1" key="1">
    <citation type="journal article" date="2021" name="Open Biol.">
        <title>Shared evolutionary footprints suggest mitochondrial oxidative damage underlies multiple complex I losses in fungi.</title>
        <authorList>
            <person name="Schikora-Tamarit M.A."/>
            <person name="Marcet-Houben M."/>
            <person name="Nosek J."/>
            <person name="Gabaldon T."/>
        </authorList>
    </citation>
    <scope>NUCLEOTIDE SEQUENCE</scope>
    <source>
        <strain evidence="1">CBS2887</strain>
    </source>
</reference>
<keyword evidence="2" id="KW-1185">Reference proteome</keyword>
<dbReference type="AlphaFoldDB" id="A0A9P8QAX9"/>
<accession>A0A9P8QAX9</accession>
<protein>
    <submittedName>
        <fullName evidence="1">Uncharacterized protein</fullName>
    </submittedName>
</protein>
<dbReference type="EMBL" id="JAEUBG010000928">
    <property type="protein sequence ID" value="KAH3687217.1"/>
    <property type="molecule type" value="Genomic_DNA"/>
</dbReference>
<reference evidence="1" key="2">
    <citation type="submission" date="2021-01" db="EMBL/GenBank/DDBJ databases">
        <authorList>
            <person name="Schikora-Tamarit M.A."/>
        </authorList>
    </citation>
    <scope>NUCLEOTIDE SEQUENCE</scope>
    <source>
        <strain evidence="1">CBS2887</strain>
    </source>
</reference>
<sequence length="152" mass="17442">MRRVHLEINPSTCPLPSGIAIFEILDSLNSLHYEIWVSEQPKPQFEIEAEYHRLESQGVVGMFNDFVIRYERTAIVTMSLALAHNKTSKIITEMIKLVRLNSPQRHGRESDDFLGGNLQKTMDQSLISISKFHLDESLKILAMLDAGYNFHQ</sequence>
<evidence type="ECO:0000313" key="2">
    <source>
        <dbReference type="Proteomes" id="UP000774326"/>
    </source>
</evidence>